<evidence type="ECO:0000313" key="1">
    <source>
        <dbReference type="EMBL" id="KAH7923590.1"/>
    </source>
</evidence>
<accession>A0ACB8BCY5</accession>
<keyword evidence="2" id="KW-1185">Reference proteome</keyword>
<dbReference type="Proteomes" id="UP000790709">
    <property type="component" value="Unassembled WGS sequence"/>
</dbReference>
<proteinExistence type="predicted"/>
<dbReference type="EMBL" id="MU266448">
    <property type="protein sequence ID" value="KAH7923590.1"/>
    <property type="molecule type" value="Genomic_DNA"/>
</dbReference>
<organism evidence="1 2">
    <name type="scientific">Leucogyrophana mollusca</name>
    <dbReference type="NCBI Taxonomy" id="85980"/>
    <lineage>
        <taxon>Eukaryota</taxon>
        <taxon>Fungi</taxon>
        <taxon>Dikarya</taxon>
        <taxon>Basidiomycota</taxon>
        <taxon>Agaricomycotina</taxon>
        <taxon>Agaricomycetes</taxon>
        <taxon>Agaricomycetidae</taxon>
        <taxon>Boletales</taxon>
        <taxon>Boletales incertae sedis</taxon>
        <taxon>Leucogyrophana</taxon>
    </lineage>
</organism>
<evidence type="ECO:0000313" key="2">
    <source>
        <dbReference type="Proteomes" id="UP000790709"/>
    </source>
</evidence>
<protein>
    <submittedName>
        <fullName evidence="1">Uncharacterized protein</fullName>
    </submittedName>
</protein>
<comment type="caution">
    <text evidence="1">The sequence shown here is derived from an EMBL/GenBank/DDBJ whole genome shotgun (WGS) entry which is preliminary data.</text>
</comment>
<sequence length="286" mass="31548">MSIPERRSLLSTPSRRILDWQLASSPSPLPPSLGRELGFSDLSPPAKGLTGTPFEYQFLPPSQEWTTSVDESPVARNDSALVPSPCAADGGDDDCEHPAHDSTVFVPRVSLVEKFLAVLPSMSPGPTYPPSPRSTVSTLTPLPSPQPSHSAEYDLSYDSDKIHRYNTRSRPGEPELKHDAPLDLEPRKRAAPTPDSPRPKKRARNGLRRPDRNGSPQKSDSHLDPDSRSPLSPDSTTPAALLQRTFPTDIPIHPQLTLLYRRFPVSSYFQQPSDDHTCVLLHSRGY</sequence>
<reference evidence="1" key="1">
    <citation type="journal article" date="2021" name="New Phytol.">
        <title>Evolutionary innovations through gain and loss of genes in the ectomycorrhizal Boletales.</title>
        <authorList>
            <person name="Wu G."/>
            <person name="Miyauchi S."/>
            <person name="Morin E."/>
            <person name="Kuo A."/>
            <person name="Drula E."/>
            <person name="Varga T."/>
            <person name="Kohler A."/>
            <person name="Feng B."/>
            <person name="Cao Y."/>
            <person name="Lipzen A."/>
            <person name="Daum C."/>
            <person name="Hundley H."/>
            <person name="Pangilinan J."/>
            <person name="Johnson J."/>
            <person name="Barry K."/>
            <person name="LaButti K."/>
            <person name="Ng V."/>
            <person name="Ahrendt S."/>
            <person name="Min B."/>
            <person name="Choi I.G."/>
            <person name="Park H."/>
            <person name="Plett J.M."/>
            <person name="Magnuson J."/>
            <person name="Spatafora J.W."/>
            <person name="Nagy L.G."/>
            <person name="Henrissat B."/>
            <person name="Grigoriev I.V."/>
            <person name="Yang Z.L."/>
            <person name="Xu J."/>
            <person name="Martin F.M."/>
        </authorList>
    </citation>
    <scope>NUCLEOTIDE SEQUENCE</scope>
    <source>
        <strain evidence="1">KUC20120723A-06</strain>
    </source>
</reference>
<name>A0ACB8BCY5_9AGAM</name>
<gene>
    <name evidence="1" type="ORF">BV22DRAFT_1036148</name>
</gene>